<dbReference type="PANTHER" id="PTHR12585:SF55">
    <property type="entry name" value="SISTER CHROMATID COHESION 1 PROTEIN 3"/>
    <property type="match status" value="1"/>
</dbReference>
<dbReference type="Pfam" id="PF04824">
    <property type="entry name" value="Rad21_Rec8"/>
    <property type="match status" value="1"/>
</dbReference>
<feature type="domain" description="Rad21/Rec8-like protein C-terminal eukaryotic" evidence="8">
    <location>
        <begin position="588"/>
        <end position="635"/>
    </location>
</feature>
<keyword evidence="11" id="KW-1185">Reference proteome</keyword>
<dbReference type="EMBL" id="JAMYWD010000005">
    <property type="protein sequence ID" value="KAJ4970504.1"/>
    <property type="molecule type" value="Genomic_DNA"/>
</dbReference>
<evidence type="ECO:0000256" key="7">
    <source>
        <dbReference type="SAM" id="MobiDB-lite"/>
    </source>
</evidence>
<evidence type="ECO:0000256" key="3">
    <source>
        <dbReference type="ARBA" id="ARBA00022776"/>
    </source>
</evidence>
<dbReference type="GO" id="GO:1990414">
    <property type="term" value="P:replication-born double-strand break repair via sister chromatid exchange"/>
    <property type="evidence" value="ECO:0007669"/>
    <property type="project" value="TreeGrafter"/>
</dbReference>
<dbReference type="GO" id="GO:0003682">
    <property type="term" value="F:chromatin binding"/>
    <property type="evidence" value="ECO:0007669"/>
    <property type="project" value="TreeGrafter"/>
</dbReference>
<keyword evidence="3" id="KW-0132">Cell division</keyword>
<accession>A0A9Q0KHD0</accession>
<keyword evidence="3" id="KW-0498">Mitosis</keyword>
<name>A0A9Q0KHD0_9MAGN</name>
<dbReference type="Proteomes" id="UP001141806">
    <property type="component" value="Unassembled WGS sequence"/>
</dbReference>
<evidence type="ECO:0008006" key="12">
    <source>
        <dbReference type="Google" id="ProtNLM"/>
    </source>
</evidence>
<comment type="subunit">
    <text evidence="6">Component of the cohesin complex.</text>
</comment>
<evidence type="ECO:0000313" key="10">
    <source>
        <dbReference type="EMBL" id="KAJ4970504.1"/>
    </source>
</evidence>
<dbReference type="OrthoDB" id="10071381at2759"/>
<dbReference type="GO" id="GO:0007059">
    <property type="term" value="P:chromosome segregation"/>
    <property type="evidence" value="ECO:0007669"/>
    <property type="project" value="UniProtKB-KW"/>
</dbReference>
<gene>
    <name evidence="10" type="ORF">NE237_003603</name>
</gene>
<keyword evidence="3" id="KW-0131">Cell cycle</keyword>
<comment type="subcellular location">
    <subcellularLocation>
        <location evidence="1">Nucleus</location>
    </subcellularLocation>
</comment>
<feature type="region of interest" description="Disordered" evidence="7">
    <location>
        <begin position="185"/>
        <end position="221"/>
    </location>
</feature>
<comment type="similarity">
    <text evidence="2">Belongs to the rad21 family.</text>
</comment>
<feature type="domain" description="Rad21/Rec8-like protein N-terminal" evidence="9">
    <location>
        <begin position="1"/>
        <end position="101"/>
    </location>
</feature>
<dbReference type="Pfam" id="PF04825">
    <property type="entry name" value="Rad21_Rec8_N"/>
    <property type="match status" value="1"/>
</dbReference>
<dbReference type="AlphaFoldDB" id="A0A9Q0KHD0"/>
<evidence type="ECO:0000256" key="4">
    <source>
        <dbReference type="ARBA" id="ARBA00022829"/>
    </source>
</evidence>
<dbReference type="InterPro" id="IPR006910">
    <property type="entry name" value="Rad21_Rec8_N"/>
</dbReference>
<sequence length="644" mass="71665">MFYSHTFLARKSPLGTIWMAAHLQNKIKKPHVVATDIPSSVDCIMFPEVPIALRLSAHLLLGVVRIYSKKVDYLWRDSNEIRIRIHTAFGSTDVNLPDDATHAPFHTVTLPDTFELDAWDLDIELSLDGSPDNHIKSREDITLRDQIPAEGNPYVAFFIDEDIRMDISPPAEIPEISPMKKGVPLSAPVANGAGVSDPDPRVQPEASNQSAEETTSQGLPEIEVMRDAVHNSGSENFPEFPDLTTVAIEQNWHSNQNTSGKKTLSPIVEDLLVSGGQSEPFQLHPEPPTSVTLDEAPEGFDAHFSLDRMSPGLVIQPTPPVEKQKAIPRKRKQLFDQFVVLTNEFMKENLRDPSRLVRRRKKLPCTDLDFWRFNNRLRMEHVFQEPSISGLSSNLQNIYRKDFISSKIGSIHTEDAPVKLRGAQSPAPTTVHDMGIEHLRFEEGHVGPSSIPELFPSSSGLPSPSRRHEFTPIHPGSLGPGPEPEPESGMFSGTEVLPEPDIEGSIEPTGIEPGTAMTHYGGHFSLRDTGLSEADDLNFLEAYETPASQPTRYRENEEVGTMSIRTRAVAQYLRRQSPSTPNSKGPSGILSLNKILEGKTRKTSARMFFETLVLKSNGLIDVRQEEPYGDITLTWTQKLLKAQL</sequence>
<proteinExistence type="inferred from homology"/>
<dbReference type="SUPFAM" id="SSF46785">
    <property type="entry name" value="Winged helix' DNA-binding domain"/>
    <property type="match status" value="1"/>
</dbReference>
<dbReference type="Gene3D" id="1.10.10.580">
    <property type="entry name" value="Structural maintenance of chromosome 1. Chain E"/>
    <property type="match status" value="1"/>
</dbReference>
<evidence type="ECO:0000256" key="5">
    <source>
        <dbReference type="ARBA" id="ARBA00023242"/>
    </source>
</evidence>
<dbReference type="FunFam" id="1.10.10.580:FF:000002">
    <property type="entry name" value="Sister chromatid cohesion 1 protein 4"/>
    <property type="match status" value="1"/>
</dbReference>
<evidence type="ECO:0000313" key="11">
    <source>
        <dbReference type="Proteomes" id="UP001141806"/>
    </source>
</evidence>
<evidence type="ECO:0000256" key="6">
    <source>
        <dbReference type="ARBA" id="ARBA00064543"/>
    </source>
</evidence>
<evidence type="ECO:0000256" key="2">
    <source>
        <dbReference type="ARBA" id="ARBA00009870"/>
    </source>
</evidence>
<organism evidence="10 11">
    <name type="scientific">Protea cynaroides</name>
    <dbReference type="NCBI Taxonomy" id="273540"/>
    <lineage>
        <taxon>Eukaryota</taxon>
        <taxon>Viridiplantae</taxon>
        <taxon>Streptophyta</taxon>
        <taxon>Embryophyta</taxon>
        <taxon>Tracheophyta</taxon>
        <taxon>Spermatophyta</taxon>
        <taxon>Magnoliopsida</taxon>
        <taxon>Proteales</taxon>
        <taxon>Proteaceae</taxon>
        <taxon>Protea</taxon>
    </lineage>
</organism>
<keyword evidence="5" id="KW-0539">Nucleus</keyword>
<evidence type="ECO:0000259" key="9">
    <source>
        <dbReference type="Pfam" id="PF04825"/>
    </source>
</evidence>
<dbReference type="GO" id="GO:0007062">
    <property type="term" value="P:sister chromatid cohesion"/>
    <property type="evidence" value="ECO:0007669"/>
    <property type="project" value="InterPro"/>
</dbReference>
<dbReference type="InterPro" id="IPR023093">
    <property type="entry name" value="ScpA-like_C"/>
</dbReference>
<dbReference type="InterPro" id="IPR039781">
    <property type="entry name" value="Rad21/Rec8-like"/>
</dbReference>
<evidence type="ECO:0000256" key="1">
    <source>
        <dbReference type="ARBA" id="ARBA00004123"/>
    </source>
</evidence>
<dbReference type="PANTHER" id="PTHR12585">
    <property type="entry name" value="SCC1 / RAD21 FAMILY MEMBER"/>
    <property type="match status" value="1"/>
</dbReference>
<keyword evidence="4" id="KW-0159">Chromosome partition</keyword>
<reference evidence="10" key="1">
    <citation type="journal article" date="2023" name="Plant J.">
        <title>The genome of the king protea, Protea cynaroides.</title>
        <authorList>
            <person name="Chang J."/>
            <person name="Duong T.A."/>
            <person name="Schoeman C."/>
            <person name="Ma X."/>
            <person name="Roodt D."/>
            <person name="Barker N."/>
            <person name="Li Z."/>
            <person name="Van de Peer Y."/>
            <person name="Mizrachi E."/>
        </authorList>
    </citation>
    <scope>NUCLEOTIDE SEQUENCE</scope>
    <source>
        <tissue evidence="10">Young leaves</tissue>
    </source>
</reference>
<dbReference type="GO" id="GO:0008278">
    <property type="term" value="C:cohesin complex"/>
    <property type="evidence" value="ECO:0007669"/>
    <property type="project" value="InterPro"/>
</dbReference>
<dbReference type="InterPro" id="IPR036390">
    <property type="entry name" value="WH_DNA-bd_sf"/>
</dbReference>
<protein>
    <recommendedName>
        <fullName evidence="12">Sister chromatid cohesion 1 protein 3</fullName>
    </recommendedName>
</protein>
<comment type="caution">
    <text evidence="10">The sequence shown here is derived from an EMBL/GenBank/DDBJ whole genome shotgun (WGS) entry which is preliminary data.</text>
</comment>
<feature type="region of interest" description="Disordered" evidence="7">
    <location>
        <begin position="455"/>
        <end position="491"/>
    </location>
</feature>
<dbReference type="InterPro" id="IPR006909">
    <property type="entry name" value="Rad21/Rec8_C_eu"/>
</dbReference>
<evidence type="ECO:0000259" key="8">
    <source>
        <dbReference type="Pfam" id="PF04824"/>
    </source>
</evidence>
<dbReference type="GO" id="GO:0005634">
    <property type="term" value="C:nucleus"/>
    <property type="evidence" value="ECO:0007669"/>
    <property type="project" value="UniProtKB-SubCell"/>
</dbReference>
<feature type="compositionally biased region" description="Polar residues" evidence="7">
    <location>
        <begin position="205"/>
        <end position="218"/>
    </location>
</feature>
<dbReference type="CDD" id="cd21793">
    <property type="entry name" value="Rad21_Rec8_M_AtSYN1-like"/>
    <property type="match status" value="1"/>
</dbReference>